<feature type="transmembrane region" description="Helical" evidence="2">
    <location>
        <begin position="363"/>
        <end position="386"/>
    </location>
</feature>
<feature type="region of interest" description="Disordered" evidence="1">
    <location>
        <begin position="38"/>
        <end position="140"/>
    </location>
</feature>
<keyword evidence="2" id="KW-1133">Transmembrane helix</keyword>
<dbReference type="Proteomes" id="UP000113346">
    <property type="component" value="Segment"/>
</dbReference>
<sequence length="409" mass="44752">MLGTGNCVALVAFVGLIFSQHVVSGTTSSTVTSVITSTVSTSNATTTPAPTTSVTSSAASSTTNSTSSKPNNNTTASTATSVNASTTATTVSNTSTAGENQTSTTNTSNATATPSTTPGNASDATTNNSTENSTTIAPATTTNRTWLPDINITCESAYSYNYLMMKTMCKISNIDHLNVTRDLISIECFQQVGCNGNLTSFGSITSSNSSEGMNYNSSTAYFTLLQPTPNVTTRYTCKFIARGQTVNKTWEFMNVPIKAFFASPTRGAETQLRLLVNDDHACMNYSMYRNTTAYVYINEASHPSYSVRNITRDNQMLWEYIFLLNDNVPDTVRLRMPMGNTDSVVTYIFLRRDPDAWPVIGTLGYVVLGFILFMLFALMYITYILMRQQNPWAYQRLDEEKAHPMPYFK</sequence>
<evidence type="ECO:0000313" key="4">
    <source>
        <dbReference type="EMBL" id="AEV80647.1"/>
    </source>
</evidence>
<dbReference type="EMBL" id="FJ483969">
    <property type="protein sequence ID" value="AEV80647.1"/>
    <property type="molecule type" value="Genomic_DNA"/>
</dbReference>
<accession>G8XU07</accession>
<evidence type="ECO:0000259" key="3">
    <source>
        <dbReference type="Pfam" id="PF25741"/>
    </source>
</evidence>
<protein>
    <submittedName>
        <fullName evidence="4">Membrane glycoprotein UL119</fullName>
    </submittedName>
</protein>
<gene>
    <name evidence="4" type="primary">UL119</name>
</gene>
<name>G8XU07_SCMVC</name>
<evidence type="ECO:0000256" key="1">
    <source>
        <dbReference type="SAM" id="MobiDB-lite"/>
    </source>
</evidence>
<evidence type="ECO:0000313" key="5">
    <source>
        <dbReference type="Proteomes" id="UP000113346"/>
    </source>
</evidence>
<keyword evidence="2" id="KW-0472">Membrane</keyword>
<evidence type="ECO:0000256" key="2">
    <source>
        <dbReference type="SAM" id="Phobius"/>
    </source>
</evidence>
<reference evidence="4" key="1">
    <citation type="submission" date="2011-12" db="EMBL/GenBank/DDBJ databases">
        <title>Comparative genomics of primate cytomegaloviruses.</title>
        <authorList>
            <person name="Davison A.J."/>
            <person name="Holton M."/>
            <person name="Dolan A."/>
            <person name="Dargan D.J."/>
            <person name="Gatherer D."/>
            <person name="Hayward G.S."/>
        </authorList>
    </citation>
    <scope>NUCLEOTIDE SEQUENCE [LARGE SCALE GENOMIC DNA]</scope>
    <source>
        <strain evidence="4">Colburn</strain>
    </source>
</reference>
<keyword evidence="2" id="KW-0812">Transmembrane</keyword>
<dbReference type="InterPro" id="IPR057751">
    <property type="entry name" value="Viral_FcR_dom"/>
</dbReference>
<organismHost>
    <name type="scientific">Macaca</name>
    <name type="common">macaques</name>
    <dbReference type="NCBI Taxonomy" id="9539"/>
</organismHost>
<organism evidence="4 5">
    <name type="scientific">Simian cytomegalovirus (strain Colburn)</name>
    <dbReference type="NCBI Taxonomy" id="50292"/>
    <lineage>
        <taxon>Viruses</taxon>
        <taxon>Duplodnaviria</taxon>
        <taxon>Heunggongvirae</taxon>
        <taxon>Peploviricota</taxon>
        <taxon>Herviviricetes</taxon>
        <taxon>Herpesvirales</taxon>
        <taxon>Orthoherpesviridae</taxon>
        <taxon>Betaherpesvirinae</taxon>
        <taxon>Cytomegalovirus</taxon>
        <taxon>Cytomegalovirus cercopithecinebeta5</taxon>
    </lineage>
</organism>
<dbReference type="Pfam" id="PF25741">
    <property type="entry name" value="Viral_FcR"/>
    <property type="match status" value="1"/>
</dbReference>
<proteinExistence type="predicted"/>
<feature type="domain" description="Viral Fc-gamma receptor-like protein UL119-like" evidence="3">
    <location>
        <begin position="213"/>
        <end position="388"/>
    </location>
</feature>